<proteinExistence type="predicted"/>
<dbReference type="PANTHER" id="PTHR43080">
    <property type="entry name" value="CBS DOMAIN-CONTAINING PROTEIN CBSX3, MITOCHONDRIAL"/>
    <property type="match status" value="1"/>
</dbReference>
<dbReference type="SMART" id="SM00116">
    <property type="entry name" value="CBS"/>
    <property type="match status" value="2"/>
</dbReference>
<dbReference type="SUPFAM" id="SSF54631">
    <property type="entry name" value="CBS-domain pair"/>
    <property type="match status" value="1"/>
</dbReference>
<dbReference type="EMBL" id="JBHUON010000017">
    <property type="protein sequence ID" value="MFD2865761.1"/>
    <property type="molecule type" value="Genomic_DNA"/>
</dbReference>
<dbReference type="PROSITE" id="PS51371">
    <property type="entry name" value="CBS"/>
    <property type="match status" value="2"/>
</dbReference>
<evidence type="ECO:0000313" key="5">
    <source>
        <dbReference type="Proteomes" id="UP001597601"/>
    </source>
</evidence>
<protein>
    <submittedName>
        <fullName evidence="4">CBS domain-containing protein</fullName>
    </submittedName>
</protein>
<dbReference type="CDD" id="cd04623">
    <property type="entry name" value="CBS_pair_bac_euk"/>
    <property type="match status" value="1"/>
</dbReference>
<dbReference type="PANTHER" id="PTHR43080:SF2">
    <property type="entry name" value="CBS DOMAIN-CONTAINING PROTEIN"/>
    <property type="match status" value="1"/>
</dbReference>
<feature type="domain" description="CBS" evidence="3">
    <location>
        <begin position="9"/>
        <end position="67"/>
    </location>
</feature>
<dbReference type="InterPro" id="IPR000644">
    <property type="entry name" value="CBS_dom"/>
</dbReference>
<feature type="domain" description="CBS" evidence="3">
    <location>
        <begin position="76"/>
        <end position="132"/>
    </location>
</feature>
<dbReference type="InterPro" id="IPR046342">
    <property type="entry name" value="CBS_dom_sf"/>
</dbReference>
<sequence length="142" mass="15602">MRKVSDILARKGSNVTSIDAATLVLDALRLMAEKNIGSVVVTQHGEYAGILTERDYARKVILAGRSSDHTTAGEIMGTEQPRVLPDNSIDTCMLIMTESKLRYLPVFSYNKLAGIVSMSDVVTETILSHEATIEQLQNYIQS</sequence>
<keyword evidence="5" id="KW-1185">Reference proteome</keyword>
<evidence type="ECO:0000259" key="3">
    <source>
        <dbReference type="PROSITE" id="PS51371"/>
    </source>
</evidence>
<evidence type="ECO:0000256" key="1">
    <source>
        <dbReference type="ARBA" id="ARBA00023122"/>
    </source>
</evidence>
<dbReference type="Pfam" id="PF00571">
    <property type="entry name" value="CBS"/>
    <property type="match status" value="2"/>
</dbReference>
<dbReference type="Gene3D" id="3.10.580.10">
    <property type="entry name" value="CBS-domain"/>
    <property type="match status" value="1"/>
</dbReference>
<keyword evidence="1 2" id="KW-0129">CBS domain</keyword>
<dbReference type="InterPro" id="IPR044725">
    <property type="entry name" value="CBSX3_CBS_dom"/>
</dbReference>
<gene>
    <name evidence="4" type="ORF">ACFSYC_13765</name>
</gene>
<reference evidence="5" key="1">
    <citation type="journal article" date="2019" name="Int. J. Syst. Evol. Microbiol.">
        <title>The Global Catalogue of Microorganisms (GCM) 10K type strain sequencing project: providing services to taxonomists for standard genome sequencing and annotation.</title>
        <authorList>
            <consortium name="The Broad Institute Genomics Platform"/>
            <consortium name="The Broad Institute Genome Sequencing Center for Infectious Disease"/>
            <person name="Wu L."/>
            <person name="Ma J."/>
        </authorList>
    </citation>
    <scope>NUCLEOTIDE SEQUENCE [LARGE SCALE GENOMIC DNA]</scope>
    <source>
        <strain evidence="5">KCTC 52232</strain>
    </source>
</reference>
<dbReference type="InterPro" id="IPR051257">
    <property type="entry name" value="Diverse_CBS-Domain"/>
</dbReference>
<organism evidence="4 5">
    <name type="scientific">Mucilaginibacter antarcticus</name>
    <dbReference type="NCBI Taxonomy" id="1855725"/>
    <lineage>
        <taxon>Bacteria</taxon>
        <taxon>Pseudomonadati</taxon>
        <taxon>Bacteroidota</taxon>
        <taxon>Sphingobacteriia</taxon>
        <taxon>Sphingobacteriales</taxon>
        <taxon>Sphingobacteriaceae</taxon>
        <taxon>Mucilaginibacter</taxon>
    </lineage>
</organism>
<dbReference type="Proteomes" id="UP001597601">
    <property type="component" value="Unassembled WGS sequence"/>
</dbReference>
<evidence type="ECO:0000313" key="4">
    <source>
        <dbReference type="EMBL" id="MFD2865761.1"/>
    </source>
</evidence>
<evidence type="ECO:0000256" key="2">
    <source>
        <dbReference type="PROSITE-ProRule" id="PRU00703"/>
    </source>
</evidence>
<comment type="caution">
    <text evidence="4">The sequence shown here is derived from an EMBL/GenBank/DDBJ whole genome shotgun (WGS) entry which is preliminary data.</text>
</comment>
<accession>A0ABW5XS41</accession>
<name>A0ABW5XS41_9SPHI</name>
<dbReference type="RefSeq" id="WP_377128681.1">
    <property type="nucleotide sequence ID" value="NZ_JBHUHN010000001.1"/>
</dbReference>